<proteinExistence type="predicted"/>
<gene>
    <name evidence="1" type="ORF">7S3_11</name>
</gene>
<evidence type="ECO:0000313" key="1">
    <source>
        <dbReference type="EMBL" id="ASN69189.1"/>
    </source>
</evidence>
<reference evidence="1" key="1">
    <citation type="submission" date="2017-06" db="EMBL/GenBank/DDBJ databases">
        <title>Novel phages from South African skin metaviromes.</title>
        <authorList>
            <person name="van Zyl L.J."/>
            <person name="Abrahams Y."/>
            <person name="Stander E.A."/>
            <person name="Kirby B.M."/>
            <person name="Clavaud C."/>
            <person name="Farcet C."/>
            <person name="Breton L."/>
            <person name="Trindade M.I."/>
        </authorList>
    </citation>
    <scope>NUCLEOTIDE SEQUENCE</scope>
</reference>
<accession>A0A2H4J3T5</accession>
<dbReference type="InterPro" id="IPR058154">
    <property type="entry name" value="Bxb1_TTP-like"/>
</dbReference>
<name>A0A2H4J3T5_9CAUD</name>
<dbReference type="Pfam" id="PF25681">
    <property type="entry name" value="Phage_TTP_17"/>
    <property type="match status" value="1"/>
</dbReference>
<sequence>MAATTVETLLDFKNELIRKQLKGAVFVADDSIAIPTAFTTGANAELQALPVGFESLGKIAADGAPTYTPDVQTTEVKSWGDLESSREDIIGKNTTITLTPHETRRKTLELYTGADLTNVTPDATTGELWIKEPTAPATRFYRYLHLGIDGAGDDAIYIWRIAPKFQITSVGEQSAGQESAMAYPITGKAKVDSDEGYAIAWAFGGPGWKPLLEKMGWDATP</sequence>
<protein>
    <submittedName>
        <fullName evidence="1">Putative major tail protein</fullName>
    </submittedName>
</protein>
<organism evidence="1">
    <name type="scientific">uncultured Caudovirales phage</name>
    <dbReference type="NCBI Taxonomy" id="2100421"/>
    <lineage>
        <taxon>Viruses</taxon>
        <taxon>Duplodnaviria</taxon>
        <taxon>Heunggongvirae</taxon>
        <taxon>Uroviricota</taxon>
        <taxon>Caudoviricetes</taxon>
        <taxon>Peduoviridae</taxon>
        <taxon>Maltschvirus</taxon>
        <taxon>Maltschvirus maltsch</taxon>
    </lineage>
</organism>
<dbReference type="EMBL" id="MF417887">
    <property type="protein sequence ID" value="ASN69189.1"/>
    <property type="molecule type" value="Genomic_DNA"/>
</dbReference>